<accession>A0ABT8SVP4</accession>
<reference evidence="1" key="2">
    <citation type="submission" date="2023-07" db="EMBL/GenBank/DDBJ databases">
        <authorList>
            <person name="Sun H."/>
        </authorList>
    </citation>
    <scope>NUCLEOTIDE SEQUENCE</scope>
    <source>
        <strain evidence="1">05753</strain>
    </source>
</reference>
<evidence type="ECO:0008006" key="3">
    <source>
        <dbReference type="Google" id="ProtNLM"/>
    </source>
</evidence>
<dbReference type="Proteomes" id="UP001169006">
    <property type="component" value="Unassembled WGS sequence"/>
</dbReference>
<evidence type="ECO:0000313" key="1">
    <source>
        <dbReference type="EMBL" id="MDO1582391.1"/>
    </source>
</evidence>
<gene>
    <name evidence="1" type="ORF">Q2T52_09795</name>
</gene>
<keyword evidence="2" id="KW-1185">Reference proteome</keyword>
<proteinExistence type="predicted"/>
<name>A0ABT8SVP4_9HYPH</name>
<organism evidence="1 2">
    <name type="scientific">Rhizobium oryzicola</name>
    <dbReference type="NCBI Taxonomy" id="1232668"/>
    <lineage>
        <taxon>Bacteria</taxon>
        <taxon>Pseudomonadati</taxon>
        <taxon>Pseudomonadota</taxon>
        <taxon>Alphaproteobacteria</taxon>
        <taxon>Hyphomicrobiales</taxon>
        <taxon>Rhizobiaceae</taxon>
        <taxon>Rhizobium/Agrobacterium group</taxon>
        <taxon>Rhizobium</taxon>
    </lineage>
</organism>
<evidence type="ECO:0000313" key="2">
    <source>
        <dbReference type="Proteomes" id="UP001169006"/>
    </source>
</evidence>
<comment type="caution">
    <text evidence="1">The sequence shown here is derived from an EMBL/GenBank/DDBJ whole genome shotgun (WGS) entry which is preliminary data.</text>
</comment>
<protein>
    <recommendedName>
        <fullName evidence="3">Antitoxin</fullName>
    </recommendedName>
</protein>
<reference evidence="1" key="1">
    <citation type="journal article" date="2015" name="Int. J. Syst. Evol. Microbiol.">
        <title>Rhizobium oryzicola sp. nov., potential plant-growth-promoting endophytic bacteria isolated from rice roots.</title>
        <authorList>
            <person name="Zhang X.X."/>
            <person name="Gao J.S."/>
            <person name="Cao Y.H."/>
            <person name="Sheirdil R.A."/>
            <person name="Wang X.C."/>
            <person name="Zhang L."/>
        </authorList>
    </citation>
    <scope>NUCLEOTIDE SEQUENCE</scope>
    <source>
        <strain evidence="1">05753</strain>
    </source>
</reference>
<sequence length="59" mass="6597">MSTPAIVKASDLKRMGEFVLKNPGLRVEIERNGVLIRVAPDIPVINSRRAVAEQEEIRL</sequence>
<dbReference type="RefSeq" id="WP_302076528.1">
    <property type="nucleotide sequence ID" value="NZ_JAUKWQ010000002.1"/>
</dbReference>
<dbReference type="EMBL" id="JAUKWQ010000002">
    <property type="protein sequence ID" value="MDO1582391.1"/>
    <property type="molecule type" value="Genomic_DNA"/>
</dbReference>